<feature type="transmembrane region" description="Helical" evidence="1">
    <location>
        <begin position="27"/>
        <end position="50"/>
    </location>
</feature>
<protein>
    <recommendedName>
        <fullName evidence="2">HD-GYP domain-containing protein</fullName>
    </recommendedName>
</protein>
<dbReference type="KEGG" id="lmoi:VV02_19840"/>
<reference evidence="3 4" key="1">
    <citation type="submission" date="2015-03" db="EMBL/GenBank/DDBJ databases">
        <title>Luteipulveratus halotolerans sp. nov., a novel actinobacterium (Dermacoccaceae) from Sarawak, Malaysia.</title>
        <authorList>
            <person name="Juboi H."/>
            <person name="Basik A."/>
            <person name="Shamsul S.S."/>
            <person name="Arnold P."/>
            <person name="Schmitt E.K."/>
            <person name="Sanglier J.-J."/>
            <person name="Yeo T."/>
        </authorList>
    </citation>
    <scope>NUCLEOTIDE SEQUENCE [LARGE SCALE GENOMIC DNA]</scope>
    <source>
        <strain evidence="3 4">MN07-A0370</strain>
    </source>
</reference>
<keyword evidence="1" id="KW-1133">Transmembrane helix</keyword>
<keyword evidence="1" id="KW-0812">Transmembrane</keyword>
<name>A0A0K1JLI1_9MICO</name>
<dbReference type="PROSITE" id="PS51832">
    <property type="entry name" value="HD_GYP"/>
    <property type="match status" value="1"/>
</dbReference>
<evidence type="ECO:0000256" key="1">
    <source>
        <dbReference type="SAM" id="Phobius"/>
    </source>
</evidence>
<dbReference type="AlphaFoldDB" id="A0A0K1JLI1"/>
<dbReference type="PANTHER" id="PTHR45228">
    <property type="entry name" value="CYCLIC DI-GMP PHOSPHODIESTERASE TM_0186-RELATED"/>
    <property type="match status" value="1"/>
</dbReference>
<accession>A0A0K1JLI1</accession>
<gene>
    <name evidence="3" type="ORF">VV02_19840</name>
</gene>
<dbReference type="Pfam" id="PF13487">
    <property type="entry name" value="HD_5"/>
    <property type="match status" value="1"/>
</dbReference>
<evidence type="ECO:0000313" key="4">
    <source>
        <dbReference type="Proteomes" id="UP000066480"/>
    </source>
</evidence>
<feature type="domain" description="HD-GYP" evidence="2">
    <location>
        <begin position="190"/>
        <end position="382"/>
    </location>
</feature>
<dbReference type="InterPro" id="IPR003607">
    <property type="entry name" value="HD/PDEase_dom"/>
</dbReference>
<dbReference type="EMBL" id="CP011112">
    <property type="protein sequence ID" value="AKU17571.1"/>
    <property type="molecule type" value="Genomic_DNA"/>
</dbReference>
<evidence type="ECO:0000259" key="2">
    <source>
        <dbReference type="PROSITE" id="PS51832"/>
    </source>
</evidence>
<dbReference type="SUPFAM" id="SSF109604">
    <property type="entry name" value="HD-domain/PDEase-like"/>
    <property type="match status" value="1"/>
</dbReference>
<dbReference type="CDD" id="cd00077">
    <property type="entry name" value="HDc"/>
    <property type="match status" value="1"/>
</dbReference>
<feature type="transmembrane region" description="Helical" evidence="1">
    <location>
        <begin position="101"/>
        <end position="123"/>
    </location>
</feature>
<dbReference type="PANTHER" id="PTHR45228:SF4">
    <property type="entry name" value="LIPOPROTEIN"/>
    <property type="match status" value="1"/>
</dbReference>
<keyword evidence="4" id="KW-1185">Reference proteome</keyword>
<feature type="transmembrane region" description="Helical" evidence="1">
    <location>
        <begin position="143"/>
        <end position="160"/>
    </location>
</feature>
<dbReference type="InterPro" id="IPR052020">
    <property type="entry name" value="Cyclic_di-GMP/3'3'-cGAMP_PDE"/>
</dbReference>
<dbReference type="InterPro" id="IPR037522">
    <property type="entry name" value="HD_GYP_dom"/>
</dbReference>
<dbReference type="Gene3D" id="1.10.3210.10">
    <property type="entry name" value="Hypothetical protein af1432"/>
    <property type="match status" value="1"/>
</dbReference>
<keyword evidence="1" id="KW-0472">Membrane</keyword>
<sequence length="412" mass="43107">MLAASVAQLMHTSTTQGAFTLSLRSIVILTAVAMVGPAGAAVVGFLPAWLSRVSLPVVRRAFNASMSGLLGLAGGTCYLLFGGLDPTDVRGHVSSLLGHILLPLVASAVVMLMVNAPLLAVVVRISAGVPVRITAIEAIKSGWTMYLGYGVIAFPFVVLWEVDGLGPASLLLVLAPLALAQWTISQQVAEQQVHYRTVETLVAAVEARHPTTKGLSEATAAVAGLIGDEMRLRPSQGEALRFAATLHNVGLVAPSTRARNVDGRIAPQQMQDVLRHPEQGVAMLRDITFLSKSVDAIRHHHERWDGRGYPGGLAGSDIPLLARVIAVSDAFIASTRGPAGLSTEDAMTVLRLRAGTQLCPGCVDALERVALKGRLDAVVPILTAAPGGADHDDPAVSDLLASMNAMPVEVLA</sequence>
<organism evidence="3 4">
    <name type="scientific">Luteipulveratus mongoliensis</name>
    <dbReference type="NCBI Taxonomy" id="571913"/>
    <lineage>
        <taxon>Bacteria</taxon>
        <taxon>Bacillati</taxon>
        <taxon>Actinomycetota</taxon>
        <taxon>Actinomycetes</taxon>
        <taxon>Micrococcales</taxon>
        <taxon>Dermacoccaceae</taxon>
        <taxon>Luteipulveratus</taxon>
    </lineage>
</organism>
<feature type="transmembrane region" description="Helical" evidence="1">
    <location>
        <begin position="62"/>
        <end position="81"/>
    </location>
</feature>
<proteinExistence type="predicted"/>
<evidence type="ECO:0000313" key="3">
    <source>
        <dbReference type="EMBL" id="AKU17571.1"/>
    </source>
</evidence>
<dbReference type="Proteomes" id="UP000066480">
    <property type="component" value="Chromosome"/>
</dbReference>